<accession>A0A139NB41</accession>
<dbReference type="EMBL" id="LQRC01000079">
    <property type="protein sequence ID" value="KXT73037.1"/>
    <property type="molecule type" value="Genomic_DNA"/>
</dbReference>
<dbReference type="SUPFAM" id="SSF52833">
    <property type="entry name" value="Thioredoxin-like"/>
    <property type="match status" value="1"/>
</dbReference>
<dbReference type="PATRIC" id="fig|1302.21.peg.564"/>
<proteinExistence type="predicted"/>
<sequence length="167" mass="19145">MKRFFKILLVGVALLVCFIIGYQWAIGADKAPEYNTNTAQFVHEEPESVINKIEDGEEGIYYFGFATCPWCVELIPILDDALATTNQKAYVVDTRSKSFTDDLRRRLKIFYEEHRDDEFSVPFLVVIAEDGSIQTHVGTVENHDAHKEKLTDGQKKELKQLLVDMLQ</sequence>
<comment type="caution">
    <text evidence="1">The sequence shown here is derived from an EMBL/GenBank/DDBJ whole genome shotgun (WGS) entry which is preliminary data.</text>
</comment>
<organism evidence="1 2">
    <name type="scientific">Streptococcus gordonii</name>
    <dbReference type="NCBI Taxonomy" id="1302"/>
    <lineage>
        <taxon>Bacteria</taxon>
        <taxon>Bacillati</taxon>
        <taxon>Bacillota</taxon>
        <taxon>Bacilli</taxon>
        <taxon>Lactobacillales</taxon>
        <taxon>Streptococcaceae</taxon>
        <taxon>Streptococcus</taxon>
    </lineage>
</organism>
<dbReference type="Gene3D" id="3.40.30.10">
    <property type="entry name" value="Glutaredoxin"/>
    <property type="match status" value="1"/>
</dbReference>
<reference evidence="1 2" key="1">
    <citation type="submission" date="2016-01" db="EMBL/GenBank/DDBJ databases">
        <title>Highly variable Streptococcus oralis are common among viridans streptococci isolated from primates.</title>
        <authorList>
            <person name="Denapaite D."/>
            <person name="Rieger M."/>
            <person name="Koendgen S."/>
            <person name="Brueckner R."/>
            <person name="Ochigava I."/>
            <person name="Kappeler P."/>
            <person name="Maetz-Rensing K."/>
            <person name="Leendertz F."/>
            <person name="Hakenbeck R."/>
        </authorList>
    </citation>
    <scope>NUCLEOTIDE SEQUENCE [LARGE SCALE GENOMIC DNA]</scope>
    <source>
        <strain evidence="1 2">DD07</strain>
    </source>
</reference>
<dbReference type="AlphaFoldDB" id="A0A139NB41"/>
<dbReference type="Proteomes" id="UP000070096">
    <property type="component" value="Unassembled WGS sequence"/>
</dbReference>
<name>A0A139NB41_STRGN</name>
<dbReference type="InterPro" id="IPR036249">
    <property type="entry name" value="Thioredoxin-like_sf"/>
</dbReference>
<gene>
    <name evidence="1" type="ORF">SGODD07_00499</name>
</gene>
<protein>
    <submittedName>
        <fullName evidence="1">Putative transporter accessory protein</fullName>
    </submittedName>
</protein>
<evidence type="ECO:0000313" key="2">
    <source>
        <dbReference type="Proteomes" id="UP000070096"/>
    </source>
</evidence>
<evidence type="ECO:0000313" key="1">
    <source>
        <dbReference type="EMBL" id="KXT73037.1"/>
    </source>
</evidence>